<keyword evidence="2" id="KW-1185">Reference proteome</keyword>
<dbReference type="Proteomes" id="UP001229832">
    <property type="component" value="Chromosome"/>
</dbReference>
<accession>A0ABD7ZCB6</accession>
<dbReference type="AlphaFoldDB" id="A0ABD7ZCB6"/>
<name>A0ABD7ZCB6_LACZE</name>
<evidence type="ECO:0000313" key="1">
    <source>
        <dbReference type="EMBL" id="WLV84593.1"/>
    </source>
</evidence>
<protein>
    <submittedName>
        <fullName evidence="1">Uncharacterized protein</fullName>
    </submittedName>
</protein>
<sequence>MEVDSDALADWLGLEESDVDCLELCETEIDALMDSLVDVEVDWLVEVLADVDSDSVLEP</sequence>
<dbReference type="EMBL" id="CP132485">
    <property type="protein sequence ID" value="WLV84593.1"/>
    <property type="molecule type" value="Genomic_DNA"/>
</dbReference>
<dbReference type="RefSeq" id="WP_070651978.1">
    <property type="nucleotide sequence ID" value="NZ_CP132484.1"/>
</dbReference>
<organism evidence="1 2">
    <name type="scientific">Lacticaseibacillus zeae subsp. silagei</name>
    <dbReference type="NCBI Taxonomy" id="3068307"/>
    <lineage>
        <taxon>Bacteria</taxon>
        <taxon>Bacillati</taxon>
        <taxon>Bacillota</taxon>
        <taxon>Bacilli</taxon>
        <taxon>Lactobacillales</taxon>
        <taxon>Lactobacillaceae</taxon>
        <taxon>Lacticaseibacillus</taxon>
    </lineage>
</organism>
<evidence type="ECO:0000313" key="2">
    <source>
        <dbReference type="Proteomes" id="UP001229832"/>
    </source>
</evidence>
<dbReference type="GeneID" id="93268801"/>
<proteinExistence type="predicted"/>
<gene>
    <name evidence="1" type="ORF">LACZS2_001070</name>
</gene>
<reference evidence="1 2" key="1">
    <citation type="submission" date="2023-08" db="EMBL/GenBank/DDBJ databases">
        <authorList>
            <person name="Buchebner-Jance M."/>
        </authorList>
    </citation>
    <scope>NUCLEOTIDE SEQUENCE [LARGE SCALE GENOMIC DNA]</scope>
    <source>
        <strain evidence="1 2">NCIMB 15475</strain>
    </source>
</reference>